<keyword evidence="2" id="KW-1185">Reference proteome</keyword>
<reference evidence="1 2" key="1">
    <citation type="submission" date="2018-06" db="EMBL/GenBank/DDBJ databases">
        <title>Echinicola strongylocentroti sp. nov., isolated from a sea urchin Strongylocentrotus intermedius.</title>
        <authorList>
            <person name="Bae S.S."/>
        </authorList>
    </citation>
    <scope>NUCLEOTIDE SEQUENCE [LARGE SCALE GENOMIC DNA]</scope>
    <source>
        <strain evidence="1 2">MEBiC08714</strain>
    </source>
</reference>
<sequence>MEAGVFQVIFFGKHITNSNFSFDKTNECIFIHCSKWNTIDLLVIANIAISHYPPTNKPLLKQLYFFSVGDKTFMISLLPIAQGEQALRACRARDHSRQFNLAVRDL</sequence>
<organism evidence="1 2">
    <name type="scientific">Echinicola strongylocentroti</name>
    <dbReference type="NCBI Taxonomy" id="1795355"/>
    <lineage>
        <taxon>Bacteria</taxon>
        <taxon>Pseudomonadati</taxon>
        <taxon>Bacteroidota</taxon>
        <taxon>Cytophagia</taxon>
        <taxon>Cytophagales</taxon>
        <taxon>Cyclobacteriaceae</taxon>
        <taxon>Echinicola</taxon>
    </lineage>
</organism>
<dbReference type="Proteomes" id="UP000248688">
    <property type="component" value="Chromosome"/>
</dbReference>
<name>A0A2Z4IPT9_9BACT</name>
<protein>
    <submittedName>
        <fullName evidence="1">Uncharacterized protein</fullName>
    </submittedName>
</protein>
<accession>A0A2Z4IPT9</accession>
<gene>
    <name evidence="1" type="ORF">DN752_23395</name>
</gene>
<proteinExistence type="predicted"/>
<evidence type="ECO:0000313" key="1">
    <source>
        <dbReference type="EMBL" id="AWW32847.1"/>
    </source>
</evidence>
<dbReference type="AlphaFoldDB" id="A0A2Z4IPT9"/>
<evidence type="ECO:0000313" key="2">
    <source>
        <dbReference type="Proteomes" id="UP000248688"/>
    </source>
</evidence>
<dbReference type="EMBL" id="CP030041">
    <property type="protein sequence ID" value="AWW32847.1"/>
    <property type="molecule type" value="Genomic_DNA"/>
</dbReference>
<dbReference type="KEGG" id="est:DN752_23395"/>